<sequence length="316" mass="35113">MNFAAEYNAPIEYYNRHTGAVETESVYGEGFLRWAYGNPLGRLTVAVAVKRLWFSKWYGWRMDFPRSREKVAPFIQNYGVDIEEFADAVGSYGSFNEFFYRRLKSAARPVDPDPQAVVFPADGRHLGIENVDVADRFYIKGQRFDLEAFVGDPSLAQEFAGGTMVISRLCPVDYHRYHFPVAGEAGPVQVLPGTLRSVSPLALRRHLSILWENRRARTVIQSPTFGKVIVMEVGATCVGGMHSTFTAGSVAKGSEKGYFSFGGSCVTTIYQRGAVQLEPDLLEQAALGREVYAKMGERSGAQISAHEASRRAIQLD</sequence>
<dbReference type="PANTHER" id="PTHR10067:SF17">
    <property type="entry name" value="PHOSPHATIDYLSERINE DECARBOXYLASE PROENZYME 2"/>
    <property type="match status" value="1"/>
</dbReference>
<keyword evidence="2" id="KW-0865">Zymogen</keyword>
<protein>
    <submittedName>
        <fullName evidence="5">Phosphatidylserine decarboxylase</fullName>
    </submittedName>
</protein>
<evidence type="ECO:0000313" key="5">
    <source>
        <dbReference type="EMBL" id="MDQ8193622.1"/>
    </source>
</evidence>
<evidence type="ECO:0000313" key="6">
    <source>
        <dbReference type="Proteomes" id="UP001243717"/>
    </source>
</evidence>
<dbReference type="RefSeq" id="WP_308984109.1">
    <property type="nucleotide sequence ID" value="NZ_JARXIC010000005.1"/>
</dbReference>
<evidence type="ECO:0000256" key="2">
    <source>
        <dbReference type="ARBA" id="ARBA00023145"/>
    </source>
</evidence>
<accession>A0ABU1AFL7</accession>
<keyword evidence="1" id="KW-0210">Decarboxylase</keyword>
<organism evidence="5 6">
    <name type="scientific">Thalassobacterium sedimentorum</name>
    <dbReference type="NCBI Taxonomy" id="3041258"/>
    <lineage>
        <taxon>Bacteria</taxon>
        <taxon>Pseudomonadati</taxon>
        <taxon>Verrucomicrobiota</taxon>
        <taxon>Opitutia</taxon>
        <taxon>Puniceicoccales</taxon>
        <taxon>Coraliomargaritaceae</taxon>
        <taxon>Thalassobacterium</taxon>
    </lineage>
</organism>
<evidence type="ECO:0000256" key="3">
    <source>
        <dbReference type="ARBA" id="ARBA00023239"/>
    </source>
</evidence>
<keyword evidence="3" id="KW-0456">Lyase</keyword>
<evidence type="ECO:0000256" key="1">
    <source>
        <dbReference type="ARBA" id="ARBA00022793"/>
    </source>
</evidence>
<proteinExistence type="predicted"/>
<dbReference type="Pfam" id="PF02666">
    <property type="entry name" value="PS_Dcarbxylase"/>
    <property type="match status" value="1"/>
</dbReference>
<evidence type="ECO:0000256" key="4">
    <source>
        <dbReference type="ARBA" id="ARBA00023317"/>
    </source>
</evidence>
<dbReference type="EMBL" id="JARXIC010000005">
    <property type="protein sequence ID" value="MDQ8193622.1"/>
    <property type="molecule type" value="Genomic_DNA"/>
</dbReference>
<dbReference type="InterPro" id="IPR003817">
    <property type="entry name" value="PS_Dcarbxylase"/>
</dbReference>
<gene>
    <name evidence="5" type="ORF">QEH59_04255</name>
</gene>
<keyword evidence="6" id="KW-1185">Reference proteome</keyword>
<dbReference type="PANTHER" id="PTHR10067">
    <property type="entry name" value="PHOSPHATIDYLSERINE DECARBOXYLASE"/>
    <property type="match status" value="1"/>
</dbReference>
<comment type="caution">
    <text evidence="5">The sequence shown here is derived from an EMBL/GenBank/DDBJ whole genome shotgun (WGS) entry which is preliminary data.</text>
</comment>
<name>A0ABU1AFL7_9BACT</name>
<reference evidence="5 6" key="1">
    <citation type="submission" date="2023-04" db="EMBL/GenBank/DDBJ databases">
        <title>A novel bacteria isolated from coastal sediment.</title>
        <authorList>
            <person name="Liu X.-J."/>
            <person name="Du Z.-J."/>
        </authorList>
    </citation>
    <scope>NUCLEOTIDE SEQUENCE [LARGE SCALE GENOMIC DNA]</scope>
    <source>
        <strain evidence="5 6">SDUM461004</strain>
    </source>
</reference>
<dbReference type="Proteomes" id="UP001243717">
    <property type="component" value="Unassembled WGS sequence"/>
</dbReference>
<keyword evidence="4" id="KW-0670">Pyruvate</keyword>